<comment type="subunit">
    <text evidence="5">Self-interacts. Interacts with FtsZ.</text>
</comment>
<evidence type="ECO:0000259" key="8">
    <source>
        <dbReference type="SMART" id="SM00842"/>
    </source>
</evidence>
<accession>A0A2T0LH06</accession>
<comment type="caution">
    <text evidence="9">The sequence shown here is derived from an EMBL/GenBank/DDBJ whole genome shotgun (WGS) entry which is preliminary data.</text>
</comment>
<proteinExistence type="inferred from homology"/>
<organism evidence="9 10">
    <name type="scientific">Planifilum fimeticola</name>
    <dbReference type="NCBI Taxonomy" id="201975"/>
    <lineage>
        <taxon>Bacteria</taxon>
        <taxon>Bacillati</taxon>
        <taxon>Bacillota</taxon>
        <taxon>Bacilli</taxon>
        <taxon>Bacillales</taxon>
        <taxon>Thermoactinomycetaceae</taxon>
        <taxon>Planifilum</taxon>
    </lineage>
</organism>
<keyword evidence="10" id="KW-1185">Reference proteome</keyword>
<dbReference type="GO" id="GO:0043093">
    <property type="term" value="P:FtsZ-dependent cytokinesis"/>
    <property type="evidence" value="ECO:0007669"/>
    <property type="project" value="UniProtKB-UniRule"/>
</dbReference>
<dbReference type="InterPro" id="IPR050696">
    <property type="entry name" value="FtsA/MreB"/>
</dbReference>
<reference evidence="9 10" key="1">
    <citation type="submission" date="2018-03" db="EMBL/GenBank/DDBJ databases">
        <title>Genomic Encyclopedia of Archaeal and Bacterial Type Strains, Phase II (KMG-II): from individual species to whole genera.</title>
        <authorList>
            <person name="Goeker M."/>
        </authorList>
    </citation>
    <scope>NUCLEOTIDE SEQUENCE [LARGE SCALE GENOMIC DNA]</scope>
    <source>
        <strain evidence="9 10">DSM 44946</strain>
    </source>
</reference>
<dbReference type="RefSeq" id="WP_106344354.1">
    <property type="nucleotide sequence ID" value="NZ_PVNE01000005.1"/>
</dbReference>
<dbReference type="SUPFAM" id="SSF53067">
    <property type="entry name" value="Actin-like ATPase domain"/>
    <property type="match status" value="2"/>
</dbReference>
<dbReference type="EMBL" id="PVNE01000005">
    <property type="protein sequence ID" value="PRX41616.1"/>
    <property type="molecule type" value="Genomic_DNA"/>
</dbReference>
<evidence type="ECO:0000256" key="2">
    <source>
        <dbReference type="ARBA" id="ARBA00022618"/>
    </source>
</evidence>
<gene>
    <name evidence="5" type="primary">ftsA</name>
    <name evidence="9" type="ORF">CLV97_10543</name>
</gene>
<dbReference type="CDD" id="cd24048">
    <property type="entry name" value="ASKHA_NBD_FtsA"/>
    <property type="match status" value="1"/>
</dbReference>
<dbReference type="OrthoDB" id="9768127at2"/>
<dbReference type="Pfam" id="PF14450">
    <property type="entry name" value="FtsA"/>
    <property type="match status" value="1"/>
</dbReference>
<comment type="similarity">
    <text evidence="5 6">Belongs to the FtsA/MreB family.</text>
</comment>
<evidence type="ECO:0000256" key="5">
    <source>
        <dbReference type="HAMAP-Rule" id="MF_02033"/>
    </source>
</evidence>
<keyword evidence="2 5" id="KW-0132">Cell division</keyword>
<dbReference type="Proteomes" id="UP000237797">
    <property type="component" value="Unassembled WGS sequence"/>
</dbReference>
<keyword evidence="1 5" id="KW-1003">Cell membrane</keyword>
<dbReference type="SMART" id="SM00842">
    <property type="entry name" value="FtsA"/>
    <property type="match status" value="1"/>
</dbReference>
<dbReference type="Gene3D" id="3.30.1490.110">
    <property type="match status" value="1"/>
</dbReference>
<dbReference type="NCBIfam" id="TIGR01174">
    <property type="entry name" value="ftsA"/>
    <property type="match status" value="1"/>
</dbReference>
<protein>
    <recommendedName>
        <fullName evidence="5 6">Cell division protein FtsA</fullName>
    </recommendedName>
</protein>
<dbReference type="GO" id="GO:0009898">
    <property type="term" value="C:cytoplasmic side of plasma membrane"/>
    <property type="evidence" value="ECO:0007669"/>
    <property type="project" value="UniProtKB-UniRule"/>
</dbReference>
<dbReference type="GO" id="GO:0032153">
    <property type="term" value="C:cell division site"/>
    <property type="evidence" value="ECO:0007669"/>
    <property type="project" value="UniProtKB-UniRule"/>
</dbReference>
<sequence length="409" mass="43717">MRGDYIATLDIGSSNVRVIVAEIENGKSHIAGIGSAISRGMKKGAIIDIDHTVESIQEAVDKAEQMVGIDISDVYVGISGDHISLQPSHGVVAVSSESREIGSHDIERVLEASRMTALPPERAIIEVVPKQFIVDGLRGIRDPSRMIGVRLEVDAILVTGTKTIIHNVLRCVERASLTVAGIVLLPLAAGEYCLSPDEKNLGVVFADIGGGTTSLAIFEQGHLAATAVVPIGGEYITNDIAIGLRTQKETAEQLKRKYGVASVEHASSDVTFPVSSIGNREKTISQVDLAHIIEPRVEEIFHLIRQRVESLGFSGEPAGGYVLTGGAVSIPHMLTVAHQSLGPAVRIATPTEAGVKDPSFTGGVGMVHYLLRGPLNRQVSSSSEKPTRQKSQRGPSPLERMKKWLSEFI</sequence>
<evidence type="ECO:0000256" key="7">
    <source>
        <dbReference type="SAM" id="MobiDB-lite"/>
    </source>
</evidence>
<comment type="function">
    <text evidence="5 6">Cell division protein that is involved in the assembly of the Z ring. May serve as a membrane anchor for the Z ring.</text>
</comment>
<evidence type="ECO:0000256" key="4">
    <source>
        <dbReference type="ARBA" id="ARBA00023306"/>
    </source>
</evidence>
<dbReference type="PIRSF" id="PIRSF003101">
    <property type="entry name" value="FtsA"/>
    <property type="match status" value="1"/>
</dbReference>
<keyword evidence="4 5" id="KW-0131">Cell cycle</keyword>
<dbReference type="InterPro" id="IPR020823">
    <property type="entry name" value="Cell_div_FtsA"/>
</dbReference>
<feature type="region of interest" description="Disordered" evidence="7">
    <location>
        <begin position="377"/>
        <end position="399"/>
    </location>
</feature>
<dbReference type="InterPro" id="IPR003494">
    <property type="entry name" value="SHS2_FtsA"/>
</dbReference>
<evidence type="ECO:0000313" key="10">
    <source>
        <dbReference type="Proteomes" id="UP000237797"/>
    </source>
</evidence>
<dbReference type="HAMAP" id="MF_02033">
    <property type="entry name" value="FtsA"/>
    <property type="match status" value="1"/>
</dbReference>
<dbReference type="PANTHER" id="PTHR32432">
    <property type="entry name" value="CELL DIVISION PROTEIN FTSA-RELATED"/>
    <property type="match status" value="1"/>
</dbReference>
<dbReference type="Pfam" id="PF02491">
    <property type="entry name" value="SHS2_FTSA"/>
    <property type="match status" value="1"/>
</dbReference>
<evidence type="ECO:0000313" key="9">
    <source>
        <dbReference type="EMBL" id="PRX41616.1"/>
    </source>
</evidence>
<evidence type="ECO:0000256" key="6">
    <source>
        <dbReference type="PIRNR" id="PIRNR003101"/>
    </source>
</evidence>
<dbReference type="PANTHER" id="PTHR32432:SF4">
    <property type="entry name" value="CELL DIVISION PROTEIN FTSA"/>
    <property type="match status" value="1"/>
</dbReference>
<feature type="domain" description="SHS2" evidence="8">
    <location>
        <begin position="6"/>
        <end position="193"/>
    </location>
</feature>
<evidence type="ECO:0000256" key="1">
    <source>
        <dbReference type="ARBA" id="ARBA00022475"/>
    </source>
</evidence>
<comment type="subcellular location">
    <subcellularLocation>
        <location evidence="5">Cell membrane</location>
        <topology evidence="5">Peripheral membrane protein</topology>
        <orientation evidence="5">Cytoplasmic side</orientation>
    </subcellularLocation>
    <text evidence="5">Localizes to the Z ring in an FtsZ-dependent manner. Targeted to the membrane through a conserved C-terminal amphipathic helix.</text>
</comment>
<evidence type="ECO:0000256" key="3">
    <source>
        <dbReference type="ARBA" id="ARBA00023136"/>
    </source>
</evidence>
<dbReference type="Gene3D" id="3.30.420.40">
    <property type="match status" value="2"/>
</dbReference>
<dbReference type="AlphaFoldDB" id="A0A2T0LH06"/>
<name>A0A2T0LH06_9BACL</name>
<dbReference type="InterPro" id="IPR043129">
    <property type="entry name" value="ATPase_NBD"/>
</dbReference>
<keyword evidence="3 5" id="KW-0472">Membrane</keyword>